<dbReference type="EMBL" id="GBRH01263722">
    <property type="protein sequence ID" value="JAD34173.1"/>
    <property type="molecule type" value="Transcribed_RNA"/>
</dbReference>
<proteinExistence type="predicted"/>
<dbReference type="AlphaFoldDB" id="A0A0A8Z938"/>
<name>A0A0A8Z938_ARUDO</name>
<protein>
    <submittedName>
        <fullName evidence="1">Uncharacterized protein</fullName>
    </submittedName>
</protein>
<evidence type="ECO:0000313" key="1">
    <source>
        <dbReference type="EMBL" id="JAD34173.1"/>
    </source>
</evidence>
<reference evidence="1" key="2">
    <citation type="journal article" date="2015" name="Data Brief">
        <title>Shoot transcriptome of the giant reed, Arundo donax.</title>
        <authorList>
            <person name="Barrero R.A."/>
            <person name="Guerrero F.D."/>
            <person name="Moolhuijzen P."/>
            <person name="Goolsby J.A."/>
            <person name="Tidwell J."/>
            <person name="Bellgard S.E."/>
            <person name="Bellgard M.I."/>
        </authorList>
    </citation>
    <scope>NUCLEOTIDE SEQUENCE</scope>
    <source>
        <tissue evidence="1">Shoot tissue taken approximately 20 cm above the soil surface</tissue>
    </source>
</reference>
<accession>A0A0A8Z938</accession>
<reference evidence="1" key="1">
    <citation type="submission" date="2014-09" db="EMBL/GenBank/DDBJ databases">
        <authorList>
            <person name="Magalhaes I.L.F."/>
            <person name="Oliveira U."/>
            <person name="Santos F.R."/>
            <person name="Vidigal T.H.D.A."/>
            <person name="Brescovit A.D."/>
            <person name="Santos A.J."/>
        </authorList>
    </citation>
    <scope>NUCLEOTIDE SEQUENCE</scope>
    <source>
        <tissue evidence="1">Shoot tissue taken approximately 20 cm above the soil surface</tissue>
    </source>
</reference>
<sequence>MAAVQKKSPKQIFVACKHILGGHRCL</sequence>
<organism evidence="1">
    <name type="scientific">Arundo donax</name>
    <name type="common">Giant reed</name>
    <name type="synonym">Donax arundinaceus</name>
    <dbReference type="NCBI Taxonomy" id="35708"/>
    <lineage>
        <taxon>Eukaryota</taxon>
        <taxon>Viridiplantae</taxon>
        <taxon>Streptophyta</taxon>
        <taxon>Embryophyta</taxon>
        <taxon>Tracheophyta</taxon>
        <taxon>Spermatophyta</taxon>
        <taxon>Magnoliopsida</taxon>
        <taxon>Liliopsida</taxon>
        <taxon>Poales</taxon>
        <taxon>Poaceae</taxon>
        <taxon>PACMAD clade</taxon>
        <taxon>Arundinoideae</taxon>
        <taxon>Arundineae</taxon>
        <taxon>Arundo</taxon>
    </lineage>
</organism>